<accession>S7WBB3</accession>
<comment type="caution">
    <text evidence="3">The sequence shown here is derived from an EMBL/GenBank/DDBJ whole genome shotgun (WGS) entry which is preliminary data.</text>
</comment>
<dbReference type="OMA" id="NAVESIW"/>
<reference evidence="4" key="1">
    <citation type="journal article" date="2013" name="PLoS Genet.">
        <title>The genome of Spraguea lophii and the basis of host-microsporidian interactions.</title>
        <authorList>
            <person name="Campbell S.E."/>
            <person name="Williams T.A."/>
            <person name="Yousuf A."/>
            <person name="Soanes D.M."/>
            <person name="Paszkiewicz K.H."/>
            <person name="Williams B.A.P."/>
        </authorList>
    </citation>
    <scope>NUCLEOTIDE SEQUENCE [LARGE SCALE GENOMIC DNA]</scope>
    <source>
        <strain evidence="4">42_110</strain>
    </source>
</reference>
<organism evidence="3 4">
    <name type="scientific">Spraguea lophii (strain 42_110)</name>
    <name type="common">Microsporidian parasite</name>
    <dbReference type="NCBI Taxonomy" id="1358809"/>
    <lineage>
        <taxon>Eukaryota</taxon>
        <taxon>Fungi</taxon>
        <taxon>Fungi incertae sedis</taxon>
        <taxon>Microsporidia</taxon>
        <taxon>Spragueidae</taxon>
        <taxon>Spraguea</taxon>
    </lineage>
</organism>
<keyword evidence="4" id="KW-1185">Reference proteome</keyword>
<sequence length="623" mass="74761">MDEKNIEKEIQEFLSIENKSTDVNISQENIKSNELDRLIGLLTKLEEYYKQINNNLEKAEYEELKRNNLKEMIESTLICDSIMKVLKEVSIERNMAVEAERKTKASVNDLEKGKIDNERKFIKVEADLKYMKNANGELLRLIQDQKQKLSDFKHKSEYEKKSLDDIKILNTELEALRKKALNKVTIMEREKEILEEQILEKDKKLKEIEDELKHREHEHKNKNNTQLILEKKIEELRKTIDMKNSSLSLCNDELSKLLSKEKRTSSELQNVKEKSTYYEKLYHSLSKQNEYLNSQLSRMINTDNIDNLKTFEDKEETDKTQESILKYKKTKKKLKKKENQYLNNLRIKENQIEDLLEKLKIKEKEVELIKEEIIETRAENNKGKYQNPKIFSQMEQLLQKNKEYEKRIKELEEGKEEVFYDVHSTKIEESEEKNRHNKLDTDYQYYLDNRNYNKNTELKTYPSFYTNEKFLKKKIERETKTEPKIQSNIDSFWKRYTESKEQSKSKMNFNNEQSQKINYSKSKTETNNKIIPSENKVEFYNDHKIETKEESDEKDSNSTSSTLKQMKKRTELLQSKFDKLNIKLDEIKNKDTTEPEKIKDQIKEYTNYYYSDFLDVSNDSDFI</sequence>
<dbReference type="VEuPathDB" id="MicrosporidiaDB:SLOPH_1664"/>
<gene>
    <name evidence="3" type="ORF">SLOPH_1664</name>
</gene>
<evidence type="ECO:0000256" key="2">
    <source>
        <dbReference type="SAM" id="MobiDB-lite"/>
    </source>
</evidence>
<dbReference type="Proteomes" id="UP000014978">
    <property type="component" value="Unassembled WGS sequence"/>
</dbReference>
<proteinExistence type="predicted"/>
<feature type="region of interest" description="Disordered" evidence="2">
    <location>
        <begin position="546"/>
        <end position="567"/>
    </location>
</feature>
<dbReference type="HOGENOM" id="CLU_407697_0_0_1"/>
<evidence type="ECO:0000313" key="3">
    <source>
        <dbReference type="EMBL" id="EPR79092.1"/>
    </source>
</evidence>
<feature type="coiled-coil region" evidence="1">
    <location>
        <begin position="159"/>
        <end position="225"/>
    </location>
</feature>
<keyword evidence="1" id="KW-0175">Coiled coil</keyword>
<name>S7WBB3_SPRLO</name>
<evidence type="ECO:0000313" key="4">
    <source>
        <dbReference type="Proteomes" id="UP000014978"/>
    </source>
</evidence>
<dbReference type="AlphaFoldDB" id="S7WBB3"/>
<feature type="coiled-coil region" evidence="1">
    <location>
        <begin position="324"/>
        <end position="421"/>
    </location>
</feature>
<dbReference type="STRING" id="1358809.S7WBB3"/>
<dbReference type="EMBL" id="ATCN01000405">
    <property type="protein sequence ID" value="EPR79092.1"/>
    <property type="molecule type" value="Genomic_DNA"/>
</dbReference>
<evidence type="ECO:0000256" key="1">
    <source>
        <dbReference type="SAM" id="Coils"/>
    </source>
</evidence>
<dbReference type="InParanoid" id="S7WBB3"/>
<protein>
    <submittedName>
        <fullName evidence="3">Uncharacterized protein</fullName>
    </submittedName>
</protein>
<dbReference type="OrthoDB" id="2196090at2759"/>